<evidence type="ECO:0000256" key="1">
    <source>
        <dbReference type="SAM" id="Coils"/>
    </source>
</evidence>
<protein>
    <submittedName>
        <fullName evidence="4">Uncharacterized protein LOC115749718 isoform X1</fullName>
    </submittedName>
</protein>
<sequence>MCMDRTGMAISRLGEKICSVEKTEDDGDGGASLIECLRGRLLAERQASRAAKDDAEFMVRKLTELEKKLREEIRLRDKAEKRLQFLKGKLETVNIPSSPTLEEPEESRRSPITSGPGDAQLGRAKSQITEQETSQNSKIGSSNRPKSSDHSHTHEAIPDWETGVFPAEKSGEQLAAGDGETKIDDPRHSSSMSKASVAEPETHSEIDKEAHGSQALVPIQLPAKTQPREMKITRKITSQALDPLIHAREKTQSSMERRHMVNALIC</sequence>
<keyword evidence="3" id="KW-1185">Reference proteome</keyword>
<dbReference type="PANTHER" id="PTHR33701:SF2">
    <property type="entry name" value="TRANSMEMBRANE PROTEIN"/>
    <property type="match status" value="1"/>
</dbReference>
<feature type="compositionally biased region" description="Basic and acidic residues" evidence="2">
    <location>
        <begin position="179"/>
        <end position="188"/>
    </location>
</feature>
<gene>
    <name evidence="4" type="primary">LOC115749718</name>
</gene>
<feature type="compositionally biased region" description="Basic and acidic residues" evidence="2">
    <location>
        <begin position="146"/>
        <end position="157"/>
    </location>
</feature>
<evidence type="ECO:0000313" key="4">
    <source>
        <dbReference type="RefSeq" id="XP_048138173.1"/>
    </source>
</evidence>
<dbReference type="PANTHER" id="PTHR33701">
    <property type="entry name" value="TRANSMEMBRANE PROTEIN"/>
    <property type="match status" value="1"/>
</dbReference>
<dbReference type="Proteomes" id="UP000827889">
    <property type="component" value="Chromosome 7"/>
</dbReference>
<feature type="compositionally biased region" description="Polar residues" evidence="2">
    <location>
        <begin position="126"/>
        <end position="145"/>
    </location>
</feature>
<dbReference type="GeneID" id="115749718"/>
<evidence type="ECO:0000313" key="3">
    <source>
        <dbReference type="Proteomes" id="UP000827889"/>
    </source>
</evidence>
<evidence type="ECO:0000256" key="2">
    <source>
        <dbReference type="SAM" id="MobiDB-lite"/>
    </source>
</evidence>
<feature type="region of interest" description="Disordered" evidence="2">
    <location>
        <begin position="94"/>
        <end position="228"/>
    </location>
</feature>
<proteinExistence type="predicted"/>
<reference evidence="4" key="1">
    <citation type="submission" date="2025-08" db="UniProtKB">
        <authorList>
            <consortium name="RefSeq"/>
        </authorList>
    </citation>
    <scope>IDENTIFICATION</scope>
    <source>
        <tissue evidence="4">Leaf</tissue>
    </source>
</reference>
<keyword evidence="1" id="KW-0175">Coiled coil</keyword>
<accession>A0ABM3HNJ8</accession>
<feature type="compositionally biased region" description="Basic and acidic residues" evidence="2">
    <location>
        <begin position="200"/>
        <end position="211"/>
    </location>
</feature>
<feature type="coiled-coil region" evidence="1">
    <location>
        <begin position="48"/>
        <end position="89"/>
    </location>
</feature>
<name>A0ABM3HNJ8_9MYRT</name>
<dbReference type="RefSeq" id="XP_048138173.1">
    <property type="nucleotide sequence ID" value="XM_048282216.1"/>
</dbReference>
<organism evidence="3 4">
    <name type="scientific">Rhodamnia argentea</name>
    <dbReference type="NCBI Taxonomy" id="178133"/>
    <lineage>
        <taxon>Eukaryota</taxon>
        <taxon>Viridiplantae</taxon>
        <taxon>Streptophyta</taxon>
        <taxon>Embryophyta</taxon>
        <taxon>Tracheophyta</taxon>
        <taxon>Spermatophyta</taxon>
        <taxon>Magnoliopsida</taxon>
        <taxon>eudicotyledons</taxon>
        <taxon>Gunneridae</taxon>
        <taxon>Pentapetalae</taxon>
        <taxon>rosids</taxon>
        <taxon>malvids</taxon>
        <taxon>Myrtales</taxon>
        <taxon>Myrtaceae</taxon>
        <taxon>Myrtoideae</taxon>
        <taxon>Myrteae</taxon>
        <taxon>Australasian group</taxon>
        <taxon>Rhodamnia</taxon>
    </lineage>
</organism>